<protein>
    <submittedName>
        <fullName evidence="1">Uncharacterized protein</fullName>
    </submittedName>
</protein>
<keyword evidence="2" id="KW-1185">Reference proteome</keyword>
<reference evidence="1 2" key="1">
    <citation type="journal article" date="2021" name="bioRxiv">
        <title>Chromosome-scale and haplotype-resolved genome assembly of a tetraploid potato cultivar.</title>
        <authorList>
            <person name="Sun H."/>
            <person name="Jiao W.-B."/>
            <person name="Krause K."/>
            <person name="Campoy J.A."/>
            <person name="Goel M."/>
            <person name="Folz-Donahue K."/>
            <person name="Kukat C."/>
            <person name="Huettel B."/>
            <person name="Schneeberger K."/>
        </authorList>
    </citation>
    <scope>NUCLEOTIDE SEQUENCE [LARGE SCALE GENOMIC DNA]</scope>
    <source>
        <strain evidence="1">SolTubOtavaFocal</strain>
        <tissue evidence="1">Leaves</tissue>
    </source>
</reference>
<dbReference type="Proteomes" id="UP000826656">
    <property type="component" value="Unassembled WGS sequence"/>
</dbReference>
<organism evidence="1 2">
    <name type="scientific">Solanum tuberosum</name>
    <name type="common">Potato</name>
    <dbReference type="NCBI Taxonomy" id="4113"/>
    <lineage>
        <taxon>Eukaryota</taxon>
        <taxon>Viridiplantae</taxon>
        <taxon>Streptophyta</taxon>
        <taxon>Embryophyta</taxon>
        <taxon>Tracheophyta</taxon>
        <taxon>Spermatophyta</taxon>
        <taxon>Magnoliopsida</taxon>
        <taxon>eudicotyledons</taxon>
        <taxon>Gunneridae</taxon>
        <taxon>Pentapetalae</taxon>
        <taxon>asterids</taxon>
        <taxon>lamiids</taxon>
        <taxon>Solanales</taxon>
        <taxon>Solanaceae</taxon>
        <taxon>Solanoideae</taxon>
        <taxon>Solaneae</taxon>
        <taxon>Solanum</taxon>
    </lineage>
</organism>
<evidence type="ECO:0000313" key="2">
    <source>
        <dbReference type="Proteomes" id="UP000826656"/>
    </source>
</evidence>
<accession>A0ABQ7V2I5</accession>
<evidence type="ECO:0000313" key="1">
    <source>
        <dbReference type="EMBL" id="KAH0757583.1"/>
    </source>
</evidence>
<dbReference type="EMBL" id="JAIVGD010000015">
    <property type="protein sequence ID" value="KAH0757583.1"/>
    <property type="molecule type" value="Genomic_DNA"/>
</dbReference>
<sequence length="97" mass="11484">MFLLQRSQANWIRLGDANTRYFYPVIKQRQLKQAIEQQLEILKLLNAKDVRKVVFSIDKKSRPSPDGYGSDFYKEAWDIVGKMFLKNYWISSGMISY</sequence>
<gene>
    <name evidence="1" type="ORF">KY290_021076</name>
</gene>
<proteinExistence type="predicted"/>
<comment type="caution">
    <text evidence="1">The sequence shown here is derived from an EMBL/GenBank/DDBJ whole genome shotgun (WGS) entry which is preliminary data.</text>
</comment>
<name>A0ABQ7V2I5_SOLTU</name>